<evidence type="ECO:0000256" key="6">
    <source>
        <dbReference type="ARBA" id="ARBA00022763"/>
    </source>
</evidence>
<dbReference type="GO" id="GO:0046872">
    <property type="term" value="F:metal ion binding"/>
    <property type="evidence" value="ECO:0007669"/>
    <property type="project" value="UniProtKB-KW"/>
</dbReference>
<evidence type="ECO:0000259" key="16">
    <source>
        <dbReference type="PROSITE" id="PS51784"/>
    </source>
</evidence>
<dbReference type="GO" id="GO:0000175">
    <property type="term" value="F:3'-5'-RNA exonuclease activity"/>
    <property type="evidence" value="ECO:0007669"/>
    <property type="project" value="InterPro"/>
</dbReference>
<feature type="binding site" evidence="14">
    <location>
        <position position="159"/>
    </location>
    <ligand>
        <name>substrate</name>
    </ligand>
</feature>
<comment type="catalytic activity">
    <reaction evidence="1 13">
        <text>Exonucleolytic cleavage in the 3'- to 5'-direction to yield nucleoside 5'-phosphates.</text>
        <dbReference type="EC" id="3.1.11.1"/>
    </reaction>
</comment>
<dbReference type="SMART" id="SM00479">
    <property type="entry name" value="EXOIII"/>
    <property type="match status" value="1"/>
</dbReference>
<dbReference type="NCBIfam" id="NF008746">
    <property type="entry name" value="PRK11779.1"/>
    <property type="match status" value="1"/>
</dbReference>
<dbReference type="FunFam" id="3.30.420.10:FF:000033">
    <property type="entry name" value="Exodeoxyribonuclease I"/>
    <property type="match status" value="1"/>
</dbReference>
<dbReference type="InterPro" id="IPR038649">
    <property type="entry name" value="EXOI_SH3_sf"/>
</dbReference>
<evidence type="ECO:0000256" key="13">
    <source>
        <dbReference type="PIRNR" id="PIRNR000977"/>
    </source>
</evidence>
<dbReference type="RefSeq" id="WP_092014679.1">
    <property type="nucleotide sequence ID" value="NZ_FOYW01000002.1"/>
</dbReference>
<name>A0A1I6JEM8_9GAMM</name>
<evidence type="ECO:0000256" key="4">
    <source>
        <dbReference type="ARBA" id="ARBA00022722"/>
    </source>
</evidence>
<dbReference type="Pfam" id="PF08411">
    <property type="entry name" value="ExoI_SH3"/>
    <property type="match status" value="1"/>
</dbReference>
<keyword evidence="8 13" id="KW-0269">Exonuclease</keyword>
<gene>
    <name evidence="18" type="ORF">SAMN05216203_2939</name>
</gene>
<dbReference type="CDD" id="cd06138">
    <property type="entry name" value="ExoI_N"/>
    <property type="match status" value="1"/>
</dbReference>
<dbReference type="GO" id="GO:0006281">
    <property type="term" value="P:DNA repair"/>
    <property type="evidence" value="ECO:0007669"/>
    <property type="project" value="UniProtKB-KW"/>
</dbReference>
<keyword evidence="5 15" id="KW-0479">Metal-binding</keyword>
<evidence type="ECO:0000256" key="7">
    <source>
        <dbReference type="ARBA" id="ARBA00022801"/>
    </source>
</evidence>
<keyword evidence="10" id="KW-0238">DNA-binding</keyword>
<comment type="cofactor">
    <cofactor evidence="15">
        <name>Mg(2+)</name>
        <dbReference type="ChEBI" id="CHEBI:18420"/>
    </cofactor>
    <text evidence="15">Binds 2 Mg(2+) ions per monomer.</text>
</comment>
<feature type="binding site" evidence="15">
    <location>
        <position position="9"/>
    </location>
    <ligand>
        <name>Mg(2+)</name>
        <dbReference type="ChEBI" id="CHEBI:18420"/>
        <label>1</label>
    </ligand>
</feature>
<keyword evidence="7 13" id="KW-0378">Hydrolase</keyword>
<evidence type="ECO:0000256" key="10">
    <source>
        <dbReference type="ARBA" id="ARBA00023125"/>
    </source>
</evidence>
<evidence type="ECO:0000256" key="1">
    <source>
        <dbReference type="ARBA" id="ARBA00000563"/>
    </source>
</evidence>
<keyword evidence="9 15" id="KW-0460">Magnesium</keyword>
<keyword evidence="4 13" id="KW-0540">Nuclease</keyword>
<dbReference type="PANTHER" id="PTHR11046:SF11">
    <property type="entry name" value="EXODEOXYRIBONUCLEASE I"/>
    <property type="match status" value="1"/>
</dbReference>
<dbReference type="EMBL" id="FOYW01000002">
    <property type="protein sequence ID" value="SFR77299.1"/>
    <property type="molecule type" value="Genomic_DNA"/>
</dbReference>
<dbReference type="PANTHER" id="PTHR11046">
    <property type="entry name" value="OLIGORIBONUCLEASE, MITOCHONDRIAL"/>
    <property type="match status" value="1"/>
</dbReference>
<feature type="domain" description="ExoI C-terminal" evidence="17">
    <location>
        <begin position="356"/>
        <end position="478"/>
    </location>
</feature>
<evidence type="ECO:0000256" key="2">
    <source>
        <dbReference type="ARBA" id="ARBA00012108"/>
    </source>
</evidence>
<evidence type="ECO:0000259" key="17">
    <source>
        <dbReference type="PROSITE" id="PS51785"/>
    </source>
</evidence>
<dbReference type="SUPFAM" id="SSF53098">
    <property type="entry name" value="Ribonuclease H-like"/>
    <property type="match status" value="1"/>
</dbReference>
<dbReference type="InterPro" id="IPR058561">
    <property type="entry name" value="Exonuc_1_C"/>
</dbReference>
<evidence type="ECO:0000256" key="15">
    <source>
        <dbReference type="PIRSR" id="PIRSR000977-2"/>
    </source>
</evidence>
<dbReference type="STRING" id="650891.SAMN05216203_2939"/>
<dbReference type="OrthoDB" id="9763470at2"/>
<dbReference type="Pfam" id="PF26016">
    <property type="entry name" value="ExoI_C"/>
    <property type="match status" value="1"/>
</dbReference>
<dbReference type="InterPro" id="IPR034747">
    <property type="entry name" value="EXOI_SH3"/>
</dbReference>
<dbReference type="PROSITE" id="PS51784">
    <property type="entry name" value="EXOI_SH3"/>
    <property type="match status" value="1"/>
</dbReference>
<dbReference type="AlphaFoldDB" id="A0A1I6JEM8"/>
<evidence type="ECO:0000256" key="9">
    <source>
        <dbReference type="ARBA" id="ARBA00022842"/>
    </source>
</evidence>
<dbReference type="GO" id="GO:0008310">
    <property type="term" value="F:single-stranded DNA 3'-5' DNA exonuclease activity"/>
    <property type="evidence" value="ECO:0007669"/>
    <property type="project" value="UniProtKB-EC"/>
</dbReference>
<dbReference type="Gene3D" id="1.20.1280.70">
    <property type="entry name" value="Exonuclease ExoI, domain 3"/>
    <property type="match status" value="1"/>
</dbReference>
<feature type="domain" description="ExoI SH3-like" evidence="16">
    <location>
        <begin position="196"/>
        <end position="353"/>
    </location>
</feature>
<accession>A0A1I6JEM8</accession>
<organism evidence="18 19">
    <name type="scientific">Marinobacter daqiaonensis</name>
    <dbReference type="NCBI Taxonomy" id="650891"/>
    <lineage>
        <taxon>Bacteria</taxon>
        <taxon>Pseudomonadati</taxon>
        <taxon>Pseudomonadota</taxon>
        <taxon>Gammaproteobacteria</taxon>
        <taxon>Pseudomonadales</taxon>
        <taxon>Marinobacteraceae</taxon>
        <taxon>Marinobacter</taxon>
    </lineage>
</organism>
<evidence type="ECO:0000256" key="5">
    <source>
        <dbReference type="ARBA" id="ARBA00022723"/>
    </source>
</evidence>
<comment type="subunit">
    <text evidence="12">Monomer. Interacts with ssb (via C-terminus); this interaction stimulates the exonuclease activity by recruiting the enzyme to its substrate.</text>
</comment>
<dbReference type="InterPro" id="IPR023607">
    <property type="entry name" value="Exodeoxyribonuclease_I"/>
</dbReference>
<dbReference type="Gene3D" id="3.30.1520.20">
    <property type="entry name" value="Exonuclease ExoI, domain 2"/>
    <property type="match status" value="1"/>
</dbReference>
<dbReference type="PROSITE" id="PS51785">
    <property type="entry name" value="EXOI_C"/>
    <property type="match status" value="1"/>
</dbReference>
<dbReference type="PIRSF" id="PIRSF000977">
    <property type="entry name" value="Exodeoxyribonuclease_I"/>
    <property type="match status" value="1"/>
</dbReference>
<dbReference type="Gene3D" id="3.30.420.10">
    <property type="entry name" value="Ribonuclease H-like superfamily/Ribonuclease H"/>
    <property type="match status" value="1"/>
</dbReference>
<dbReference type="EC" id="3.1.11.1" evidence="2 13"/>
<dbReference type="InterPro" id="IPR013620">
    <property type="entry name" value="Exonuc_1_SH3"/>
</dbReference>
<evidence type="ECO:0000313" key="18">
    <source>
        <dbReference type="EMBL" id="SFR77299.1"/>
    </source>
</evidence>
<dbReference type="GO" id="GO:0003677">
    <property type="term" value="F:DNA binding"/>
    <property type="evidence" value="ECO:0007669"/>
    <property type="project" value="UniProtKB-KW"/>
</dbReference>
<keyword evidence="11 13" id="KW-0234">DNA repair</keyword>
<keyword evidence="19" id="KW-1185">Reference proteome</keyword>
<proteinExistence type="predicted"/>
<dbReference type="Gene3D" id="1.10.287.1240">
    <property type="match status" value="1"/>
</dbReference>
<dbReference type="InterPro" id="IPR036397">
    <property type="entry name" value="RNaseH_sf"/>
</dbReference>
<dbReference type="FunFam" id="1.20.1280.70:FF:000001">
    <property type="entry name" value="Exodeoxyribonuclease I"/>
    <property type="match status" value="1"/>
</dbReference>
<evidence type="ECO:0000256" key="8">
    <source>
        <dbReference type="ARBA" id="ARBA00022839"/>
    </source>
</evidence>
<keyword evidence="6 13" id="KW-0227">DNA damage</keyword>
<evidence type="ECO:0000256" key="14">
    <source>
        <dbReference type="PIRSR" id="PIRSR000977-1"/>
    </source>
</evidence>
<dbReference type="Proteomes" id="UP000198644">
    <property type="component" value="Unassembled WGS sequence"/>
</dbReference>
<dbReference type="InterPro" id="IPR012337">
    <property type="entry name" value="RNaseH-like_sf"/>
</dbReference>
<evidence type="ECO:0000256" key="12">
    <source>
        <dbReference type="ARBA" id="ARBA00046792"/>
    </source>
</evidence>
<feature type="binding site" evidence="15">
    <location>
        <position position="180"/>
    </location>
    <ligand>
        <name>Mg(2+)</name>
        <dbReference type="ChEBI" id="CHEBI:18420"/>
        <label>2</label>
    </ligand>
</feature>
<evidence type="ECO:0000313" key="19">
    <source>
        <dbReference type="Proteomes" id="UP000198644"/>
    </source>
</evidence>
<evidence type="ECO:0000256" key="3">
    <source>
        <dbReference type="ARBA" id="ARBA00019900"/>
    </source>
</evidence>
<sequence length="481" mass="55235">MIRSFYWHDYETFGADPIHDRPSQFAGVRTDADLNIIEDPLVIYCRPSDDYLPSPEACLITGITPQKALENGYPEAEFIDRINEAFSQPGTCGVGYNSLRFDDEVTRHTLYRNLRDPYGREWQNGNSRWDIIDMVRLTYALRPEGINWPRKEDGSPSFRLEELTAANGISHEAAHDAMSDVEATIALARLIREKQPKLFEFVLSNKDKHAARAMLDTVAMKPVFHVSSKYPASRGCCAMVAPVAEHPTNRNQVIVYDLREDPTELIGASPEQIRERVFTAQADMEEGVARFPLKGVQLNKCPVLAPGTMLKTLSPEHLKALELDGNTLRQNLATLRTAKDLPRKIAEAFGHERESDLTDPDEQLYSGGFISNTDREKLNWVISQPPEQLGELDVRFEDDRLQELLFRYRARNYPHTLMDEEMERWEEFRRQRLMEPKKGWLSLEAFGKELQRLATDPNLSPEKMHILEELHLYGESLIPYF</sequence>
<feature type="binding site" evidence="15">
    <location>
        <position position="11"/>
    </location>
    <ligand>
        <name>Mg(2+)</name>
        <dbReference type="ChEBI" id="CHEBI:18420"/>
        <label>2</label>
    </ligand>
</feature>
<dbReference type="InterPro" id="IPR022894">
    <property type="entry name" value="Oligoribonuclease"/>
</dbReference>
<reference evidence="18 19" key="1">
    <citation type="submission" date="2016-10" db="EMBL/GenBank/DDBJ databases">
        <authorList>
            <person name="de Groot N.N."/>
        </authorList>
    </citation>
    <scope>NUCLEOTIDE SEQUENCE [LARGE SCALE GENOMIC DNA]</scope>
    <source>
        <strain evidence="18 19">CGMCC 1.9167</strain>
    </source>
</reference>
<feature type="binding site" evidence="14">
    <location>
        <position position="11"/>
    </location>
    <ligand>
        <name>substrate</name>
    </ligand>
</feature>
<dbReference type="InterPro" id="IPR013520">
    <property type="entry name" value="Ribonucl_H"/>
</dbReference>
<protein>
    <recommendedName>
        <fullName evidence="3 13">Exodeoxyribonuclease I</fullName>
        <ecNumber evidence="2 13">3.1.11.1</ecNumber>
    </recommendedName>
</protein>
<dbReference type="Pfam" id="PF00929">
    <property type="entry name" value="RNase_T"/>
    <property type="match status" value="1"/>
</dbReference>
<evidence type="ECO:0000256" key="11">
    <source>
        <dbReference type="ARBA" id="ARBA00023204"/>
    </source>
</evidence>